<dbReference type="Proteomes" id="UP000006281">
    <property type="component" value="Chromosome"/>
</dbReference>
<dbReference type="InterPro" id="IPR011964">
    <property type="entry name" value="YVTN_b-propeller_repeat"/>
</dbReference>
<sequence>MHSTGRSPASVVSPPERPAPDALVGAGAAARPAVAGGSRLDAPQVSPVPARKSLDGRTTLAGPVDRCSDLCMAIRRAVLGIAVLVCCTLAFQIPAPTIVTVAGAQVQKAYVIARGGLVQVLDTHTGAVLTHDDTGAWTTGAAVSAEGRRVYVVNGWAGAVTALEPGAGVVDRIDTGVQLAQAVLSPDGERLYVTGSGMVAVLRPEPLGVLAVTRVGRQPQGIAIAPDGEELYVANAQDGTVSVVDTKSASVITTVELGGLPQQVAFAPDGGLVYVSSLHLGDKPGTITAIDARTRKAVWSMPVGQGAGSVAVTPDSRHVYVALDRTVAVLDTATGTTSTLDLAVKGLAIAPGDRRVFLAAGKTTTLLDSADNSVLATFHLSGLNDDGRGVEATAVAFEPPPG</sequence>
<keyword evidence="3" id="KW-1185">Reference proteome</keyword>
<dbReference type="EMBL" id="HE804045">
    <property type="protein sequence ID" value="CCH35720.1"/>
    <property type="molecule type" value="Genomic_DNA"/>
</dbReference>
<dbReference type="InterPro" id="IPR015943">
    <property type="entry name" value="WD40/YVTN_repeat-like_dom_sf"/>
</dbReference>
<protein>
    <submittedName>
        <fullName evidence="2">Uncharacterized protein</fullName>
    </submittedName>
</protein>
<dbReference type="STRING" id="1179773.BN6_85060"/>
<evidence type="ECO:0000313" key="2">
    <source>
        <dbReference type="EMBL" id="CCH35720.1"/>
    </source>
</evidence>
<dbReference type="InterPro" id="IPR051200">
    <property type="entry name" value="Host-pathogen_enzymatic-act"/>
</dbReference>
<reference evidence="2 3" key="1">
    <citation type="journal article" date="2012" name="BMC Genomics">
        <title>Complete genome sequence of Saccharothrix espanaensis DSM 44229T and comparison to the other completely sequenced Pseudonocardiaceae.</title>
        <authorList>
            <person name="Strobel T."/>
            <person name="Al-Dilaimi A."/>
            <person name="Blom J."/>
            <person name="Gessner A."/>
            <person name="Kalinowski J."/>
            <person name="Luzhetska M."/>
            <person name="Puhler A."/>
            <person name="Szczepanowski R."/>
            <person name="Bechthold A."/>
            <person name="Ruckert C."/>
        </authorList>
    </citation>
    <scope>NUCLEOTIDE SEQUENCE [LARGE SCALE GENOMIC DNA]</scope>
    <source>
        <strain evidence="3">ATCC 51144 / DSM 44229 / JCM 9112 / NBRC 15066 / NRRL 15764</strain>
    </source>
</reference>
<dbReference type="PATRIC" id="fig|1179773.3.peg.8591"/>
<proteinExistence type="predicted"/>
<evidence type="ECO:0000313" key="3">
    <source>
        <dbReference type="Proteomes" id="UP000006281"/>
    </source>
</evidence>
<dbReference type="NCBIfam" id="TIGR02276">
    <property type="entry name" value="beta_rpt_yvtn"/>
    <property type="match status" value="1"/>
</dbReference>
<dbReference type="AlphaFoldDB" id="K0K625"/>
<gene>
    <name evidence="2" type="ordered locus">BN6_85060</name>
</gene>
<dbReference type="PANTHER" id="PTHR47197:SF3">
    <property type="entry name" value="DIHYDRO-HEME D1 DEHYDROGENASE"/>
    <property type="match status" value="1"/>
</dbReference>
<dbReference type="PANTHER" id="PTHR47197">
    <property type="entry name" value="PROTEIN NIRF"/>
    <property type="match status" value="1"/>
</dbReference>
<dbReference type="InterPro" id="IPR011048">
    <property type="entry name" value="Haem_d1_sf"/>
</dbReference>
<accession>K0K625</accession>
<name>K0K625_SACES</name>
<dbReference type="SUPFAM" id="SSF51004">
    <property type="entry name" value="C-terminal (heme d1) domain of cytochrome cd1-nitrite reductase"/>
    <property type="match status" value="1"/>
</dbReference>
<organism evidence="2 3">
    <name type="scientific">Saccharothrix espanaensis (strain ATCC 51144 / DSM 44229 / JCM 9112 / NBRC 15066 / NRRL 15764)</name>
    <dbReference type="NCBI Taxonomy" id="1179773"/>
    <lineage>
        <taxon>Bacteria</taxon>
        <taxon>Bacillati</taxon>
        <taxon>Actinomycetota</taxon>
        <taxon>Actinomycetes</taxon>
        <taxon>Pseudonocardiales</taxon>
        <taxon>Pseudonocardiaceae</taxon>
        <taxon>Saccharothrix</taxon>
    </lineage>
</organism>
<feature type="compositionally biased region" description="Low complexity" evidence="1">
    <location>
        <begin position="20"/>
        <end position="37"/>
    </location>
</feature>
<dbReference type="KEGG" id="sesp:BN6_85060"/>
<dbReference type="HOGENOM" id="CLU_684927_0_0_11"/>
<feature type="region of interest" description="Disordered" evidence="1">
    <location>
        <begin position="1"/>
        <end position="54"/>
    </location>
</feature>
<dbReference type="Gene3D" id="2.130.10.10">
    <property type="entry name" value="YVTN repeat-like/Quinoprotein amine dehydrogenase"/>
    <property type="match status" value="2"/>
</dbReference>
<evidence type="ECO:0000256" key="1">
    <source>
        <dbReference type="SAM" id="MobiDB-lite"/>
    </source>
</evidence>
<dbReference type="eggNOG" id="COG3391">
    <property type="taxonomic scope" value="Bacteria"/>
</dbReference>